<feature type="chain" id="PRO_5046464055" evidence="1">
    <location>
        <begin position="34"/>
        <end position="205"/>
    </location>
</feature>
<feature type="signal peptide" evidence="1">
    <location>
        <begin position="1"/>
        <end position="33"/>
    </location>
</feature>
<comment type="caution">
    <text evidence="2">The sequence shown here is derived from an EMBL/GenBank/DDBJ whole genome shotgun (WGS) entry which is preliminary data.</text>
</comment>
<protein>
    <submittedName>
        <fullName evidence="2">DUF1302 family protein</fullName>
    </submittedName>
</protein>
<dbReference type="InterPro" id="IPR010727">
    <property type="entry name" value="DUF1302"/>
</dbReference>
<dbReference type="Pfam" id="PF06980">
    <property type="entry name" value="DUF1302"/>
    <property type="match status" value="1"/>
</dbReference>
<evidence type="ECO:0000313" key="3">
    <source>
        <dbReference type="Proteomes" id="UP000663992"/>
    </source>
</evidence>
<dbReference type="RefSeq" id="WP_206596384.1">
    <property type="nucleotide sequence ID" value="NZ_JAFKCS010000069.1"/>
</dbReference>
<sequence length="205" mass="22545">MKSTRGRQAHPQHRLSKAALAVAPLAFAISAHAAEFEWGEISGRASGSISAGGIWSTEAPDSNLIFQGNANRIGLGAPGKFNPTGARNGDDGRLNFKKHDLVSAPVTLLGEVEFNYHNYGAFLRGKAWYDYVLENHKVDYGHSSNLYRMNAKLDDSEFDDLAKFQGLELLDAYVFADFDIDERPLHLRAGSQVVNWGEGLFFQNG</sequence>
<dbReference type="EMBL" id="JAFKCS010000069">
    <property type="protein sequence ID" value="MBN7822458.1"/>
    <property type="molecule type" value="Genomic_DNA"/>
</dbReference>
<name>A0ABS3CZB2_9ALTE</name>
<organism evidence="2 3">
    <name type="scientific">Bowmanella yangjiangensis</name>
    <dbReference type="NCBI Taxonomy" id="2811230"/>
    <lineage>
        <taxon>Bacteria</taxon>
        <taxon>Pseudomonadati</taxon>
        <taxon>Pseudomonadota</taxon>
        <taxon>Gammaproteobacteria</taxon>
        <taxon>Alteromonadales</taxon>
        <taxon>Alteromonadaceae</taxon>
        <taxon>Bowmanella</taxon>
    </lineage>
</organism>
<gene>
    <name evidence="2" type="ORF">J0A65_21525</name>
</gene>
<reference evidence="2 3" key="1">
    <citation type="submission" date="2021-03" db="EMBL/GenBank/DDBJ databases">
        <title>novel species isolated from a fishpond in China.</title>
        <authorList>
            <person name="Lu H."/>
            <person name="Cai Z."/>
        </authorList>
    </citation>
    <scope>NUCLEOTIDE SEQUENCE [LARGE SCALE GENOMIC DNA]</scope>
    <source>
        <strain evidence="2 3">Y57</strain>
    </source>
</reference>
<accession>A0ABS3CZB2</accession>
<dbReference type="Proteomes" id="UP000663992">
    <property type="component" value="Unassembled WGS sequence"/>
</dbReference>
<feature type="non-terminal residue" evidence="2">
    <location>
        <position position="205"/>
    </location>
</feature>
<keyword evidence="3" id="KW-1185">Reference proteome</keyword>
<evidence type="ECO:0000313" key="2">
    <source>
        <dbReference type="EMBL" id="MBN7822458.1"/>
    </source>
</evidence>
<evidence type="ECO:0000256" key="1">
    <source>
        <dbReference type="SAM" id="SignalP"/>
    </source>
</evidence>
<keyword evidence="1" id="KW-0732">Signal</keyword>
<proteinExistence type="predicted"/>